<evidence type="ECO:0000313" key="2">
    <source>
        <dbReference type="Proteomes" id="UP000632138"/>
    </source>
</evidence>
<gene>
    <name evidence="1" type="ORF">JIG36_04135</name>
</gene>
<proteinExistence type="predicted"/>
<evidence type="ECO:0008006" key="3">
    <source>
        <dbReference type="Google" id="ProtNLM"/>
    </source>
</evidence>
<evidence type="ECO:0000313" key="1">
    <source>
        <dbReference type="EMBL" id="MBM2614743.1"/>
    </source>
</evidence>
<name>A0ABS2A4H0_9ACTN</name>
<dbReference type="Proteomes" id="UP000632138">
    <property type="component" value="Unassembled WGS sequence"/>
</dbReference>
<reference evidence="1 2" key="1">
    <citation type="submission" date="2021-01" db="EMBL/GenBank/DDBJ databases">
        <title>Actinoplanes sp. nov. LDG1-06 isolated from lichen.</title>
        <authorList>
            <person name="Saeng-In P."/>
            <person name="Phongsopitanun W."/>
            <person name="Kanchanasin P."/>
            <person name="Yuki M."/>
            <person name="Kudo T."/>
            <person name="Ohkuma M."/>
            <person name="Tanasupawat S."/>
        </authorList>
    </citation>
    <scope>NUCLEOTIDE SEQUENCE [LARGE SCALE GENOMIC DNA]</scope>
    <source>
        <strain evidence="1 2">LDG1-06</strain>
    </source>
</reference>
<comment type="caution">
    <text evidence="1">The sequence shown here is derived from an EMBL/GenBank/DDBJ whole genome shotgun (WGS) entry which is preliminary data.</text>
</comment>
<organism evidence="1 2">
    <name type="scientific">Paractinoplanes ovalisporus</name>
    <dbReference type="NCBI Taxonomy" id="2810368"/>
    <lineage>
        <taxon>Bacteria</taxon>
        <taxon>Bacillati</taxon>
        <taxon>Actinomycetota</taxon>
        <taxon>Actinomycetes</taxon>
        <taxon>Micromonosporales</taxon>
        <taxon>Micromonosporaceae</taxon>
        <taxon>Paractinoplanes</taxon>
    </lineage>
</organism>
<dbReference type="RefSeq" id="WP_203374610.1">
    <property type="nucleotide sequence ID" value="NZ_JAENHP010000001.1"/>
</dbReference>
<keyword evidence="2" id="KW-1185">Reference proteome</keyword>
<sequence>MNDLRAGWPEEVLTGQYWFQRTGGTAAREVVSFLTDDLLYPDNDTSLWTRAGDRIVMQVFRNQHPGIKAVRAGGSAPWLTLLQHVRSPQGEEPYLLHRMRRQMSDKRYTFRSRLRRARREFTADMARLQPTPLQVWDVLDNRADRFLGRLTVPIGVPGARTAIHGATGRTAAHLMAEGELLTVRTGARPVAQFTRVDNAYRVDVAGAAPAGLDPRLVLACALLRYARLSDK</sequence>
<accession>A0ABS2A4H0</accession>
<protein>
    <recommendedName>
        <fullName evidence="3">TIGR03083 family protein</fullName>
    </recommendedName>
</protein>
<dbReference type="EMBL" id="JAENHP010000001">
    <property type="protein sequence ID" value="MBM2614743.1"/>
    <property type="molecule type" value="Genomic_DNA"/>
</dbReference>